<feature type="domain" description="Novel STAND NTPase 3" evidence="2">
    <location>
        <begin position="172"/>
        <end position="329"/>
    </location>
</feature>
<dbReference type="GO" id="GO:0004519">
    <property type="term" value="F:endonuclease activity"/>
    <property type="evidence" value="ECO:0007669"/>
    <property type="project" value="InterPro"/>
</dbReference>
<dbReference type="InterPro" id="IPR049050">
    <property type="entry name" value="nSTAND3"/>
</dbReference>
<dbReference type="SUPFAM" id="SSF52540">
    <property type="entry name" value="P-loop containing nucleoside triphosphate hydrolases"/>
    <property type="match status" value="2"/>
</dbReference>
<gene>
    <name evidence="3" type="ORF">BRSU_1840</name>
</gene>
<evidence type="ECO:0000259" key="2">
    <source>
        <dbReference type="Pfam" id="PF20720"/>
    </source>
</evidence>
<dbReference type="GO" id="GO:0003677">
    <property type="term" value="F:DNA binding"/>
    <property type="evidence" value="ECO:0007669"/>
    <property type="project" value="InterPro"/>
</dbReference>
<evidence type="ECO:0000313" key="3">
    <source>
        <dbReference type="EMBL" id="CRF34046.1"/>
    </source>
</evidence>
<dbReference type="AlphaFoldDB" id="A0A0G4K8E1"/>
<reference evidence="4" key="1">
    <citation type="submission" date="2015-04" db="EMBL/GenBank/DDBJ databases">
        <authorList>
            <person name="Mushtaq Mamoona"/>
        </authorList>
    </citation>
    <scope>NUCLEOTIDE SEQUENCE [LARGE SCALE GENOMIC DNA]</scope>
    <source>
        <strain evidence="4">AN4859/03</strain>
    </source>
</reference>
<dbReference type="Proteomes" id="UP000043763">
    <property type="component" value="Unassembled WGS sequence"/>
</dbReference>
<dbReference type="Pfam" id="PF20720">
    <property type="entry name" value="nSTAND3"/>
    <property type="match status" value="1"/>
</dbReference>
<dbReference type="EMBL" id="CVLB01000001">
    <property type="protein sequence ID" value="CRF34046.1"/>
    <property type="molecule type" value="Genomic_DNA"/>
</dbReference>
<proteinExistence type="predicted"/>
<dbReference type="Gene3D" id="3.40.1350.10">
    <property type="match status" value="1"/>
</dbReference>
<feature type="domain" description="Restriction endonuclease type IV Mrr" evidence="1">
    <location>
        <begin position="7"/>
        <end position="94"/>
    </location>
</feature>
<sequence length="773" mass="92000">MSYDLTNLNDYEFELLIRDILEKKLGIKLRTYAKGKDDGIDIQAYYTENNIIVQVKHYCRSTYSSLLNSLKKELDKINKLKPEKYYIVTSLALTPNNIKNIYNMFSLYMSDTSNIIDLSEINKLLEENTDIVERHYKLWLSSSSILQIINNQNILIDCEYLIDDIKKEKHLYVQTSFYKKSIDILDKNHVVIITGDPGVGKTTLSKMLVLFYLEKNYNVKYSSDSSIKDIKKSILKGKNKEVILIDDFLGQHYLELKENYAKELKTLISHSKTCNKKLILNTRITIMNEAKNFFIEFNEIIKDNDTVLIDLNEISNYEKALILYNHMYFSDIPKSYFNNIKKNKNYYRIINHNNYNPRIIEYITSNYKDVESNEYVNFIIDNLNNPAKIWENEFVKRIENVDRIMMYTIYSLTNNYIDLNILKESFNKRLFELKNIDTTINNFDSTLNRLSNSLLKINIDKNNNKNISVLNPSINDYIFNYLRYNENEIKNILNNAVYIEQYINLYEKTDECFIKEKIINLIYDSSIFTFKSYTNIYYEVLSLILEFNIKDLNIISIVQDCFIKSSDNIKINIYSSFIMKLYNSTLWDFYNFNDVFLVVNNFNKILQNIDCLSIINILYKIKKKYNFNYPDDFIKHLKEIFHKDIYDSLDSFFCEKMCEFSEKVVNDEIEYYIFKNDLEELNDNFDISVISKDISSVIDELSDIIEKINSIVSYCNKEELISSIENSYDIEEFFYEALRNNYYYKSSDKRYGDDYIPDDDMDSIDIIFDRDFK</sequence>
<accession>A0A0G4K8E1</accession>
<dbReference type="Pfam" id="PF04471">
    <property type="entry name" value="Mrr_cat"/>
    <property type="match status" value="1"/>
</dbReference>
<dbReference type="InterPro" id="IPR027417">
    <property type="entry name" value="P-loop_NTPase"/>
</dbReference>
<dbReference type="RefSeq" id="WP_048595009.1">
    <property type="nucleotide sequence ID" value="NZ_CVLB01000001.1"/>
</dbReference>
<evidence type="ECO:0000313" key="4">
    <source>
        <dbReference type="Proteomes" id="UP000043763"/>
    </source>
</evidence>
<dbReference type="GO" id="GO:0009307">
    <property type="term" value="P:DNA restriction-modification system"/>
    <property type="evidence" value="ECO:0007669"/>
    <property type="project" value="InterPro"/>
</dbReference>
<dbReference type="InterPro" id="IPR007560">
    <property type="entry name" value="Restrct_endonuc_IV_Mrr"/>
</dbReference>
<protein>
    <submittedName>
        <fullName evidence="3">Uncharacterized protein</fullName>
    </submittedName>
</protein>
<dbReference type="Gene3D" id="3.40.50.300">
    <property type="entry name" value="P-loop containing nucleotide triphosphate hydrolases"/>
    <property type="match status" value="1"/>
</dbReference>
<organism evidence="3 4">
    <name type="scientific">Brachyspira suanatina</name>
    <dbReference type="NCBI Taxonomy" id="381802"/>
    <lineage>
        <taxon>Bacteria</taxon>
        <taxon>Pseudomonadati</taxon>
        <taxon>Spirochaetota</taxon>
        <taxon>Spirochaetia</taxon>
        <taxon>Brachyspirales</taxon>
        <taxon>Brachyspiraceae</taxon>
        <taxon>Brachyspira</taxon>
    </lineage>
</organism>
<dbReference type="InterPro" id="IPR011856">
    <property type="entry name" value="tRNA_endonuc-like_dom_sf"/>
</dbReference>
<evidence type="ECO:0000259" key="1">
    <source>
        <dbReference type="Pfam" id="PF04471"/>
    </source>
</evidence>
<keyword evidence="4" id="KW-1185">Reference proteome</keyword>
<name>A0A0G4K8E1_9SPIR</name>